<feature type="transmembrane region" description="Helical" evidence="2">
    <location>
        <begin position="77"/>
        <end position="98"/>
    </location>
</feature>
<keyword evidence="2" id="KW-0472">Membrane</keyword>
<evidence type="ECO:0000313" key="4">
    <source>
        <dbReference type="Proteomes" id="UP001054252"/>
    </source>
</evidence>
<feature type="transmembrane region" description="Helical" evidence="2">
    <location>
        <begin position="336"/>
        <end position="355"/>
    </location>
</feature>
<dbReference type="AlphaFoldDB" id="A0AAV5LFR4"/>
<gene>
    <name evidence="3" type="ORF">SLEP1_g44295</name>
</gene>
<accession>A0AAV5LFR4</accession>
<comment type="caution">
    <text evidence="3">The sequence shown here is derived from an EMBL/GenBank/DDBJ whole genome shotgun (WGS) entry which is preliminary data.</text>
</comment>
<proteinExistence type="predicted"/>
<feature type="transmembrane region" description="Helical" evidence="2">
    <location>
        <begin position="104"/>
        <end position="124"/>
    </location>
</feature>
<feature type="region of interest" description="Disordered" evidence="1">
    <location>
        <begin position="163"/>
        <end position="187"/>
    </location>
</feature>
<keyword evidence="2" id="KW-0812">Transmembrane</keyword>
<feature type="region of interest" description="Disordered" evidence="1">
    <location>
        <begin position="259"/>
        <end position="290"/>
    </location>
</feature>
<name>A0AAV5LFR4_9ROSI</name>
<sequence>MTGGFSWESILEYVSSYNPLDSGVDSACEGFACSSFTGAGLALSVLLFGQSIAEYGYVGYLVLFIQKQGMYSLKTSVIVANVQKGFGALFGVFLVYMAKFRMGLARMILYTYATFISGSQLLWFSPSKRSSRRSLLGVQLLTLRAGYAGEKSTSYVYGNELKKAEQRSRQRPRQGPKEDSLPPQSPCSKQICGTKPGCMCCHLDNRLIGCIAPAATAREGCVSLFLGEQYNWRPHVCPIVKEGAREEGIRTCCCLESSCTEKQNSGDSSVKDQKKKSVKKGPQDTEEEMDCKSIELQQENAEKMSNRIKKKLFAAKLPGTILGTVLAAVFSTEVFIKISTAVAIICYNLFFWMGAQCYDLGEMENDITNENKSGEMKKQDKKGEEKIDGKCGKHIPVALVPELTLSSWNKLII</sequence>
<keyword evidence="2" id="KW-1133">Transmembrane helix</keyword>
<feature type="transmembrane region" description="Helical" evidence="2">
    <location>
        <begin position="41"/>
        <end position="65"/>
    </location>
</feature>
<dbReference type="Proteomes" id="UP001054252">
    <property type="component" value="Unassembled WGS sequence"/>
</dbReference>
<protein>
    <submittedName>
        <fullName evidence="3">Uncharacterized protein</fullName>
    </submittedName>
</protein>
<reference evidence="3 4" key="1">
    <citation type="journal article" date="2021" name="Commun. Biol.">
        <title>The genome of Shorea leprosula (Dipterocarpaceae) highlights the ecological relevance of drought in aseasonal tropical rainforests.</title>
        <authorList>
            <person name="Ng K.K.S."/>
            <person name="Kobayashi M.J."/>
            <person name="Fawcett J.A."/>
            <person name="Hatakeyama M."/>
            <person name="Paape T."/>
            <person name="Ng C.H."/>
            <person name="Ang C.C."/>
            <person name="Tnah L.H."/>
            <person name="Lee C.T."/>
            <person name="Nishiyama T."/>
            <person name="Sese J."/>
            <person name="O'Brien M.J."/>
            <person name="Copetti D."/>
            <person name="Mohd Noor M.I."/>
            <person name="Ong R.C."/>
            <person name="Putra M."/>
            <person name="Sireger I.Z."/>
            <person name="Indrioko S."/>
            <person name="Kosugi Y."/>
            <person name="Izuno A."/>
            <person name="Isagi Y."/>
            <person name="Lee S.L."/>
            <person name="Shimizu K.K."/>
        </authorList>
    </citation>
    <scope>NUCLEOTIDE SEQUENCE [LARGE SCALE GENOMIC DNA]</scope>
    <source>
        <strain evidence="3">214</strain>
    </source>
</reference>
<evidence type="ECO:0000256" key="1">
    <source>
        <dbReference type="SAM" id="MobiDB-lite"/>
    </source>
</evidence>
<keyword evidence="4" id="KW-1185">Reference proteome</keyword>
<feature type="transmembrane region" description="Helical" evidence="2">
    <location>
        <begin position="312"/>
        <end position="330"/>
    </location>
</feature>
<evidence type="ECO:0000256" key="2">
    <source>
        <dbReference type="SAM" id="Phobius"/>
    </source>
</evidence>
<dbReference type="EMBL" id="BPVZ01000115">
    <property type="protein sequence ID" value="GKV36128.1"/>
    <property type="molecule type" value="Genomic_DNA"/>
</dbReference>
<evidence type="ECO:0000313" key="3">
    <source>
        <dbReference type="EMBL" id="GKV36128.1"/>
    </source>
</evidence>
<organism evidence="3 4">
    <name type="scientific">Rubroshorea leprosula</name>
    <dbReference type="NCBI Taxonomy" id="152421"/>
    <lineage>
        <taxon>Eukaryota</taxon>
        <taxon>Viridiplantae</taxon>
        <taxon>Streptophyta</taxon>
        <taxon>Embryophyta</taxon>
        <taxon>Tracheophyta</taxon>
        <taxon>Spermatophyta</taxon>
        <taxon>Magnoliopsida</taxon>
        <taxon>eudicotyledons</taxon>
        <taxon>Gunneridae</taxon>
        <taxon>Pentapetalae</taxon>
        <taxon>rosids</taxon>
        <taxon>malvids</taxon>
        <taxon>Malvales</taxon>
        <taxon>Dipterocarpaceae</taxon>
        <taxon>Rubroshorea</taxon>
    </lineage>
</organism>